<keyword evidence="5 6" id="KW-0472">Membrane</keyword>
<protein>
    <submittedName>
        <fullName evidence="8">Arginine/ornithine antiporter ArcD</fullName>
    </submittedName>
</protein>
<organism evidence="8 9">
    <name type="scientific">Ochrobactrum soli</name>
    <dbReference type="NCBI Taxonomy" id="2448455"/>
    <lineage>
        <taxon>Bacteria</taxon>
        <taxon>Pseudomonadati</taxon>
        <taxon>Pseudomonadota</taxon>
        <taxon>Alphaproteobacteria</taxon>
        <taxon>Hyphomicrobiales</taxon>
        <taxon>Brucellaceae</taxon>
        <taxon>Brucella/Ochrobactrum group</taxon>
        <taxon>Ochrobactrum</taxon>
    </lineage>
</organism>
<dbReference type="EMBL" id="OOFM01000004">
    <property type="protein sequence ID" value="SPL63289.1"/>
    <property type="molecule type" value="Genomic_DNA"/>
</dbReference>
<dbReference type="GO" id="GO:0016020">
    <property type="term" value="C:membrane"/>
    <property type="evidence" value="ECO:0007669"/>
    <property type="project" value="UniProtKB-SubCell"/>
</dbReference>
<sequence>MTPKSRGYLFKIASVSIFAVQNGLSKYLGTAYSPIFIAMVRYWVFAAFVILLAMRSGGIVKAASTKHPFLQIARGVILAVGVVAAIFALSRAGLAVAQTIFQSSPLLVTMLSVPFLGEKVRWPRWMAVTLGLGGVLLIINPVNAHFDANVLFAVAASCLLAIYVVAMRAVSRDDDTMTSFFYTAIGGAVVLTAVGVFYIVPIAPEDWLWLEACCVCGIASHCCLIRAYEILEAGELQPLTYLQLLITAFIATLVFHEMLTWNVIAGAFIVVGAGLFSMIRERNLSLKRTTSATSL</sequence>
<feature type="transmembrane region" description="Helical" evidence="6">
    <location>
        <begin position="75"/>
        <end position="94"/>
    </location>
</feature>
<dbReference type="SUPFAM" id="SSF103481">
    <property type="entry name" value="Multidrug resistance efflux transporter EmrE"/>
    <property type="match status" value="2"/>
</dbReference>
<feature type="transmembrane region" description="Helical" evidence="6">
    <location>
        <begin position="148"/>
        <end position="167"/>
    </location>
</feature>
<keyword evidence="4 6" id="KW-1133">Transmembrane helix</keyword>
<name>A0A2P9HGS8_9HYPH</name>
<feature type="transmembrane region" description="Helical" evidence="6">
    <location>
        <begin position="31"/>
        <end position="54"/>
    </location>
</feature>
<feature type="transmembrane region" description="Helical" evidence="6">
    <location>
        <begin position="100"/>
        <end position="117"/>
    </location>
</feature>
<dbReference type="Proteomes" id="UP000246073">
    <property type="component" value="Unassembled WGS sequence"/>
</dbReference>
<evidence type="ECO:0000313" key="8">
    <source>
        <dbReference type="EMBL" id="SPL63289.1"/>
    </source>
</evidence>
<evidence type="ECO:0000256" key="3">
    <source>
        <dbReference type="ARBA" id="ARBA00022692"/>
    </source>
</evidence>
<feature type="transmembrane region" description="Helical" evidence="6">
    <location>
        <begin position="179"/>
        <end position="201"/>
    </location>
</feature>
<evidence type="ECO:0000256" key="5">
    <source>
        <dbReference type="ARBA" id="ARBA00023136"/>
    </source>
</evidence>
<evidence type="ECO:0000313" key="9">
    <source>
        <dbReference type="Proteomes" id="UP000246073"/>
    </source>
</evidence>
<reference evidence="9" key="1">
    <citation type="submission" date="2017-12" db="EMBL/GenBank/DDBJ databases">
        <authorList>
            <person name="Diaz M."/>
        </authorList>
    </citation>
    <scope>NUCLEOTIDE SEQUENCE [LARGE SCALE GENOMIC DNA]</scope>
    <source>
        <strain evidence="9">FI11154</strain>
    </source>
</reference>
<evidence type="ECO:0000256" key="6">
    <source>
        <dbReference type="SAM" id="Phobius"/>
    </source>
</evidence>
<proteinExistence type="inferred from homology"/>
<dbReference type="InterPro" id="IPR000620">
    <property type="entry name" value="EamA_dom"/>
</dbReference>
<feature type="transmembrane region" description="Helical" evidence="6">
    <location>
        <begin position="261"/>
        <end position="279"/>
    </location>
</feature>
<comment type="subcellular location">
    <subcellularLocation>
        <location evidence="1">Membrane</location>
        <topology evidence="1">Multi-pass membrane protein</topology>
    </subcellularLocation>
</comment>
<feature type="transmembrane region" description="Helical" evidence="6">
    <location>
        <begin position="124"/>
        <end position="142"/>
    </location>
</feature>
<dbReference type="InterPro" id="IPR037185">
    <property type="entry name" value="EmrE-like"/>
</dbReference>
<dbReference type="PANTHER" id="PTHR22911">
    <property type="entry name" value="ACYL-MALONYL CONDENSING ENZYME-RELATED"/>
    <property type="match status" value="1"/>
</dbReference>
<feature type="transmembrane region" description="Helical" evidence="6">
    <location>
        <begin position="207"/>
        <end position="227"/>
    </location>
</feature>
<gene>
    <name evidence="8" type="ORF">OHAE_3221</name>
</gene>
<evidence type="ECO:0000259" key="7">
    <source>
        <dbReference type="Pfam" id="PF00892"/>
    </source>
</evidence>
<evidence type="ECO:0000256" key="4">
    <source>
        <dbReference type="ARBA" id="ARBA00022989"/>
    </source>
</evidence>
<feature type="domain" description="EamA" evidence="7">
    <location>
        <begin position="6"/>
        <end position="139"/>
    </location>
</feature>
<accession>A0A2P9HGS8</accession>
<dbReference type="Pfam" id="PF00892">
    <property type="entry name" value="EamA"/>
    <property type="match status" value="2"/>
</dbReference>
<keyword evidence="3 6" id="KW-0812">Transmembrane</keyword>
<dbReference type="AlphaFoldDB" id="A0A2P9HGS8"/>
<feature type="transmembrane region" description="Helical" evidence="6">
    <location>
        <begin position="7"/>
        <end position="25"/>
    </location>
</feature>
<feature type="transmembrane region" description="Helical" evidence="6">
    <location>
        <begin position="239"/>
        <end position="255"/>
    </location>
</feature>
<dbReference type="Gene3D" id="1.10.3730.20">
    <property type="match status" value="1"/>
</dbReference>
<dbReference type="RefSeq" id="WP_109367250.1">
    <property type="nucleotide sequence ID" value="NZ_OOFM01000004.1"/>
</dbReference>
<dbReference type="PANTHER" id="PTHR22911:SF6">
    <property type="entry name" value="SOLUTE CARRIER FAMILY 35 MEMBER G1"/>
    <property type="match status" value="1"/>
</dbReference>
<comment type="similarity">
    <text evidence="2">Belongs to the drug/metabolite transporter (DMT) superfamily. 10 TMS drug/metabolite exporter (DME) (TC 2.A.7.3) family.</text>
</comment>
<evidence type="ECO:0000256" key="2">
    <source>
        <dbReference type="ARBA" id="ARBA00009853"/>
    </source>
</evidence>
<evidence type="ECO:0000256" key="1">
    <source>
        <dbReference type="ARBA" id="ARBA00004141"/>
    </source>
</evidence>
<feature type="domain" description="EamA" evidence="7">
    <location>
        <begin position="150"/>
        <end position="274"/>
    </location>
</feature>